<feature type="transmembrane region" description="Helical" evidence="6">
    <location>
        <begin position="49"/>
        <end position="68"/>
    </location>
</feature>
<evidence type="ECO:0000313" key="9">
    <source>
        <dbReference type="Proteomes" id="UP001205843"/>
    </source>
</evidence>
<evidence type="ECO:0000313" key="8">
    <source>
        <dbReference type="EMBL" id="MCP1676679.1"/>
    </source>
</evidence>
<dbReference type="PANTHER" id="PTHR43124:SF3">
    <property type="entry name" value="CHLORAMPHENICOL EFFLUX PUMP RV0191"/>
    <property type="match status" value="1"/>
</dbReference>
<keyword evidence="2" id="KW-1003">Cell membrane</keyword>
<dbReference type="Gene3D" id="1.20.1250.20">
    <property type="entry name" value="MFS general substrate transporter like domains"/>
    <property type="match status" value="1"/>
</dbReference>
<feature type="transmembrane region" description="Helical" evidence="6">
    <location>
        <begin position="308"/>
        <end position="333"/>
    </location>
</feature>
<feature type="transmembrane region" description="Helical" evidence="6">
    <location>
        <begin position="80"/>
        <end position="103"/>
    </location>
</feature>
<dbReference type="InterPro" id="IPR011701">
    <property type="entry name" value="MFS"/>
</dbReference>
<feature type="transmembrane region" description="Helical" evidence="6">
    <location>
        <begin position="140"/>
        <end position="164"/>
    </location>
</feature>
<dbReference type="PANTHER" id="PTHR43124">
    <property type="entry name" value="PURINE EFFLUX PUMP PBUE"/>
    <property type="match status" value="1"/>
</dbReference>
<dbReference type="InterPro" id="IPR050189">
    <property type="entry name" value="MFS_Efflux_Transporters"/>
</dbReference>
<evidence type="ECO:0000256" key="3">
    <source>
        <dbReference type="ARBA" id="ARBA00022692"/>
    </source>
</evidence>
<sequence length="404" mass="41711">MRERLIIRPWVGGALFGFIAAYASGFGQTFFIGFAGAPLQAQHGLSDGQFGLIYGLATLASGLLMAWAGGLADRINAKPLAVAIVCTLAAGCVLVSLSGGLLALLLGFFLLRFGGQGMLGHLAVVVAARSGSAHRGRAVSFATLGFPAAEATLPLAASLVLMALAVWQGVWWLGALVLLLVALPLLLWVPLPSSARPSAQTGREESAWTRRALIANPAFLRLLPLICAPPIIVTALFFHAGAVSREFDWSQLHLGVGLSVFALGQVAGMLLGGRLVDRFSGYRLLGAFLLPMLVGLLALGLLDGGTARWAYFIGMGVSAGLNAVLAGVIWVEAFGTASLGTVRGLYASIMVVCTAAAPVLVGLLLDVGLGVSGVALLFAAYVLAVTVTLGWPLCLRGVEASAVR</sequence>
<reference evidence="8" key="1">
    <citation type="submission" date="2022-03" db="EMBL/GenBank/DDBJ databases">
        <title>Genomic Encyclopedia of Type Strains, Phase III (KMG-III): the genomes of soil and plant-associated and newly described type strains.</title>
        <authorList>
            <person name="Whitman W."/>
        </authorList>
    </citation>
    <scope>NUCLEOTIDE SEQUENCE</scope>
    <source>
        <strain evidence="8">ANL 6-2</strain>
    </source>
</reference>
<feature type="transmembrane region" description="Helical" evidence="6">
    <location>
        <begin position="371"/>
        <end position="395"/>
    </location>
</feature>
<dbReference type="SUPFAM" id="SSF103473">
    <property type="entry name" value="MFS general substrate transporter"/>
    <property type="match status" value="1"/>
</dbReference>
<feature type="transmembrane region" description="Helical" evidence="6">
    <location>
        <begin position="170"/>
        <end position="189"/>
    </location>
</feature>
<feature type="transmembrane region" description="Helical" evidence="6">
    <location>
        <begin position="284"/>
        <end position="302"/>
    </location>
</feature>
<keyword evidence="9" id="KW-1185">Reference proteome</keyword>
<dbReference type="RefSeq" id="WP_253483496.1">
    <property type="nucleotide sequence ID" value="NZ_JALJXV010000010.1"/>
</dbReference>
<dbReference type="Proteomes" id="UP001205843">
    <property type="component" value="Unassembled WGS sequence"/>
</dbReference>
<accession>A0AAE3G7X4</accession>
<keyword evidence="4 6" id="KW-1133">Transmembrane helix</keyword>
<dbReference type="PROSITE" id="PS50850">
    <property type="entry name" value="MFS"/>
    <property type="match status" value="1"/>
</dbReference>
<feature type="domain" description="Major facilitator superfamily (MFS) profile" evidence="7">
    <location>
        <begin position="13"/>
        <end position="398"/>
    </location>
</feature>
<protein>
    <submittedName>
        <fullName evidence="8">MFS family permease</fullName>
    </submittedName>
</protein>
<evidence type="ECO:0000256" key="4">
    <source>
        <dbReference type="ARBA" id="ARBA00022989"/>
    </source>
</evidence>
<dbReference type="InterPro" id="IPR020846">
    <property type="entry name" value="MFS_dom"/>
</dbReference>
<feature type="transmembrane region" description="Helical" evidence="6">
    <location>
        <begin position="12"/>
        <end position="37"/>
    </location>
</feature>
<dbReference type="GO" id="GO:0022857">
    <property type="term" value="F:transmembrane transporter activity"/>
    <property type="evidence" value="ECO:0007669"/>
    <property type="project" value="InterPro"/>
</dbReference>
<dbReference type="InterPro" id="IPR036259">
    <property type="entry name" value="MFS_trans_sf"/>
</dbReference>
<feature type="transmembrane region" description="Helical" evidence="6">
    <location>
        <begin position="218"/>
        <end position="240"/>
    </location>
</feature>
<comment type="caution">
    <text evidence="8">The sequence shown here is derived from an EMBL/GenBank/DDBJ whole genome shotgun (WGS) entry which is preliminary data.</text>
</comment>
<feature type="transmembrane region" description="Helical" evidence="6">
    <location>
        <begin position="252"/>
        <end position="272"/>
    </location>
</feature>
<feature type="transmembrane region" description="Helical" evidence="6">
    <location>
        <begin position="345"/>
        <end position="365"/>
    </location>
</feature>
<evidence type="ECO:0000256" key="5">
    <source>
        <dbReference type="ARBA" id="ARBA00023136"/>
    </source>
</evidence>
<proteinExistence type="predicted"/>
<dbReference type="GO" id="GO:0005886">
    <property type="term" value="C:plasma membrane"/>
    <property type="evidence" value="ECO:0007669"/>
    <property type="project" value="UniProtKB-SubCell"/>
</dbReference>
<name>A0AAE3G7X4_9GAMM</name>
<keyword evidence="5 6" id="KW-0472">Membrane</keyword>
<feature type="transmembrane region" description="Helical" evidence="6">
    <location>
        <begin position="109"/>
        <end position="128"/>
    </location>
</feature>
<dbReference type="Pfam" id="PF07690">
    <property type="entry name" value="MFS_1"/>
    <property type="match status" value="1"/>
</dbReference>
<evidence type="ECO:0000256" key="1">
    <source>
        <dbReference type="ARBA" id="ARBA00004651"/>
    </source>
</evidence>
<comment type="subcellular location">
    <subcellularLocation>
        <location evidence="1">Cell membrane</location>
        <topology evidence="1">Multi-pass membrane protein</topology>
    </subcellularLocation>
</comment>
<gene>
    <name evidence="8" type="ORF">J2T57_003850</name>
</gene>
<evidence type="ECO:0000256" key="6">
    <source>
        <dbReference type="SAM" id="Phobius"/>
    </source>
</evidence>
<organism evidence="8 9">
    <name type="scientific">Natronocella acetinitrilica</name>
    <dbReference type="NCBI Taxonomy" id="414046"/>
    <lineage>
        <taxon>Bacteria</taxon>
        <taxon>Pseudomonadati</taxon>
        <taxon>Pseudomonadota</taxon>
        <taxon>Gammaproteobacteria</taxon>
        <taxon>Chromatiales</taxon>
        <taxon>Ectothiorhodospiraceae</taxon>
        <taxon>Natronocella</taxon>
    </lineage>
</organism>
<keyword evidence="3 6" id="KW-0812">Transmembrane</keyword>
<dbReference type="EMBL" id="JALJXV010000010">
    <property type="protein sequence ID" value="MCP1676679.1"/>
    <property type="molecule type" value="Genomic_DNA"/>
</dbReference>
<evidence type="ECO:0000259" key="7">
    <source>
        <dbReference type="PROSITE" id="PS50850"/>
    </source>
</evidence>
<dbReference type="AlphaFoldDB" id="A0AAE3G7X4"/>
<evidence type="ECO:0000256" key="2">
    <source>
        <dbReference type="ARBA" id="ARBA00022475"/>
    </source>
</evidence>